<protein>
    <submittedName>
        <fullName evidence="1">Uncharacterized protein</fullName>
    </submittedName>
</protein>
<name>A0AAV3PFD9_LITER</name>
<keyword evidence="2" id="KW-1185">Reference proteome</keyword>
<evidence type="ECO:0000313" key="2">
    <source>
        <dbReference type="Proteomes" id="UP001454036"/>
    </source>
</evidence>
<gene>
    <name evidence="1" type="ORF">LIER_09022</name>
</gene>
<evidence type="ECO:0000313" key="1">
    <source>
        <dbReference type="EMBL" id="GAA0149986.1"/>
    </source>
</evidence>
<proteinExistence type="predicted"/>
<comment type="caution">
    <text evidence="1">The sequence shown here is derived from an EMBL/GenBank/DDBJ whole genome shotgun (WGS) entry which is preliminary data.</text>
</comment>
<reference evidence="1 2" key="1">
    <citation type="submission" date="2024-01" db="EMBL/GenBank/DDBJ databases">
        <title>The complete chloroplast genome sequence of Lithospermum erythrorhizon: insights into the phylogenetic relationship among Boraginaceae species and the maternal lineages of purple gromwells.</title>
        <authorList>
            <person name="Okada T."/>
            <person name="Watanabe K."/>
        </authorList>
    </citation>
    <scope>NUCLEOTIDE SEQUENCE [LARGE SCALE GENOMIC DNA]</scope>
</reference>
<dbReference type="Proteomes" id="UP001454036">
    <property type="component" value="Unassembled WGS sequence"/>
</dbReference>
<organism evidence="1 2">
    <name type="scientific">Lithospermum erythrorhizon</name>
    <name type="common">Purple gromwell</name>
    <name type="synonym">Lithospermum officinale var. erythrorhizon</name>
    <dbReference type="NCBI Taxonomy" id="34254"/>
    <lineage>
        <taxon>Eukaryota</taxon>
        <taxon>Viridiplantae</taxon>
        <taxon>Streptophyta</taxon>
        <taxon>Embryophyta</taxon>
        <taxon>Tracheophyta</taxon>
        <taxon>Spermatophyta</taxon>
        <taxon>Magnoliopsida</taxon>
        <taxon>eudicotyledons</taxon>
        <taxon>Gunneridae</taxon>
        <taxon>Pentapetalae</taxon>
        <taxon>asterids</taxon>
        <taxon>lamiids</taxon>
        <taxon>Boraginales</taxon>
        <taxon>Boraginaceae</taxon>
        <taxon>Boraginoideae</taxon>
        <taxon>Lithospermeae</taxon>
        <taxon>Lithospermum</taxon>
    </lineage>
</organism>
<accession>A0AAV3PFD9</accession>
<sequence length="74" mass="8593">MMSLENGLVHLKTNSDIAYMVAWVSVVREIEVYLTHRSHSFVKSMLIGEMYDAVRKLWPKEVLREISDDGICNH</sequence>
<dbReference type="EMBL" id="BAABME010001506">
    <property type="protein sequence ID" value="GAA0149986.1"/>
    <property type="molecule type" value="Genomic_DNA"/>
</dbReference>
<dbReference type="AlphaFoldDB" id="A0AAV3PFD9"/>